<dbReference type="EMBL" id="FOWD01000001">
    <property type="protein sequence ID" value="SFN74650.1"/>
    <property type="molecule type" value="Genomic_DNA"/>
</dbReference>
<dbReference type="InterPro" id="IPR003593">
    <property type="entry name" value="AAA+_ATPase"/>
</dbReference>
<dbReference type="PROSITE" id="PS50929">
    <property type="entry name" value="ABC_TM1F"/>
    <property type="match status" value="1"/>
</dbReference>
<dbReference type="GO" id="GO:0015421">
    <property type="term" value="F:ABC-type oligopeptide transporter activity"/>
    <property type="evidence" value="ECO:0007669"/>
    <property type="project" value="TreeGrafter"/>
</dbReference>
<dbReference type="Gene3D" id="1.20.1560.10">
    <property type="entry name" value="ABC transporter type 1, transmembrane domain"/>
    <property type="match status" value="1"/>
</dbReference>
<dbReference type="InterPro" id="IPR036640">
    <property type="entry name" value="ABC1_TM_sf"/>
</dbReference>
<feature type="domain" description="ABC transmembrane type-1" evidence="9">
    <location>
        <begin position="37"/>
        <end position="321"/>
    </location>
</feature>
<feature type="transmembrane region" description="Helical" evidence="7">
    <location>
        <begin position="31"/>
        <end position="52"/>
    </location>
</feature>
<feature type="transmembrane region" description="Helical" evidence="7">
    <location>
        <begin position="72"/>
        <end position="91"/>
    </location>
</feature>
<dbReference type="GO" id="GO:0005886">
    <property type="term" value="C:plasma membrane"/>
    <property type="evidence" value="ECO:0007669"/>
    <property type="project" value="UniProtKB-SubCell"/>
</dbReference>
<gene>
    <name evidence="10" type="ORF">SAMN04489757_10134</name>
</gene>
<reference evidence="10 11" key="1">
    <citation type="submission" date="2016-10" db="EMBL/GenBank/DDBJ databases">
        <authorList>
            <person name="de Groot N.N."/>
        </authorList>
    </citation>
    <scope>NUCLEOTIDE SEQUENCE [LARGE SCALE GENOMIC DNA]</scope>
    <source>
        <strain evidence="10 11">DSM 1283</strain>
    </source>
</reference>
<evidence type="ECO:0000256" key="7">
    <source>
        <dbReference type="SAM" id="Phobius"/>
    </source>
</evidence>
<evidence type="ECO:0000259" key="9">
    <source>
        <dbReference type="PROSITE" id="PS50929"/>
    </source>
</evidence>
<dbReference type="OrthoDB" id="1699242at2"/>
<dbReference type="PANTHER" id="PTHR43394">
    <property type="entry name" value="ATP-DEPENDENT PERMEASE MDL1, MITOCHONDRIAL"/>
    <property type="match status" value="1"/>
</dbReference>
<dbReference type="RefSeq" id="WP_091683394.1">
    <property type="nucleotide sequence ID" value="NZ_BAABFM010000003.1"/>
</dbReference>
<proteinExistence type="predicted"/>
<dbReference type="STRING" id="1527.SAMN04489757_10134"/>
<dbReference type="SUPFAM" id="SSF52540">
    <property type="entry name" value="P-loop containing nucleoside triphosphate hydrolases"/>
    <property type="match status" value="1"/>
</dbReference>
<dbReference type="AlphaFoldDB" id="A0A1I5BJ23"/>
<sequence length="610" mass="69521">MIKIKAIRNHVIEYMGALFYCMKLSWNASKYYTTFRIICGIVLPVLGIANAFLGKYLINLLTGVFIVQDKNIVFLSLMAGIFIIGFLQRGGGSLEQYMQSMHDNILNEKLSIMIMDCSVKADLEHFDNTVYYDKLQAAARDSFSMVHIMWNALLFLSASISFIGIFAVLWLANPFFGILLTIAAIPSTAMSMKYTKSIYRLSMEQLKNERRKGYFQGIALDKRFAQDVRLFNIGGFLKEKHYSLWKEVFGEQRKVARKRTAAAILWECLPEIVSMAIGISIGFKIFNGTSTVGDYSLYTGLIVQFLSSFSRLSLSFTNIYDNKLRIINLKSIFEFENHVLDHGKLELEKVDTIEFQHVSFAYPNTNKWVLEDLSFCLSKDEKTAFVGINGSGKTTLIKLILRMYDPKIGTIKINGIDLKEYRLESLRANFSVYFQEMGNYCLSLSENITISDIKRKGEGNLVLNVLKENCSEDILEKAPKGLSSSLTRIFDEDGVELSGGQHQKLALARTIYRRNTALILDEPSSNLDPKAEHDIFENLKTITDGKLTIFTSHRLSNISLADRIIVLEKGKIVEDGNQRQLLKNNKQYAELYRYQQEKFRMDEEDGGIMC</sequence>
<dbReference type="Gene3D" id="3.40.50.300">
    <property type="entry name" value="P-loop containing nucleotide triphosphate hydrolases"/>
    <property type="match status" value="1"/>
</dbReference>
<evidence type="ECO:0000313" key="10">
    <source>
        <dbReference type="EMBL" id="SFN74650.1"/>
    </source>
</evidence>
<evidence type="ECO:0000256" key="6">
    <source>
        <dbReference type="ARBA" id="ARBA00023136"/>
    </source>
</evidence>
<dbReference type="SMART" id="SM00382">
    <property type="entry name" value="AAA"/>
    <property type="match status" value="1"/>
</dbReference>
<feature type="transmembrane region" description="Helical" evidence="7">
    <location>
        <begin position="148"/>
        <end position="169"/>
    </location>
</feature>
<keyword evidence="2 7" id="KW-0812">Transmembrane</keyword>
<name>A0A1I5BJ23_9FIRM</name>
<keyword evidence="3" id="KW-0547">Nucleotide-binding</keyword>
<dbReference type="GO" id="GO:0005524">
    <property type="term" value="F:ATP binding"/>
    <property type="evidence" value="ECO:0007669"/>
    <property type="project" value="UniProtKB-KW"/>
</dbReference>
<accession>A0A1I5BJ23</accession>
<dbReference type="InterPro" id="IPR003439">
    <property type="entry name" value="ABC_transporter-like_ATP-bd"/>
</dbReference>
<dbReference type="GO" id="GO:0016887">
    <property type="term" value="F:ATP hydrolysis activity"/>
    <property type="evidence" value="ECO:0007669"/>
    <property type="project" value="InterPro"/>
</dbReference>
<evidence type="ECO:0000256" key="4">
    <source>
        <dbReference type="ARBA" id="ARBA00022840"/>
    </source>
</evidence>
<evidence type="ECO:0000256" key="3">
    <source>
        <dbReference type="ARBA" id="ARBA00022741"/>
    </source>
</evidence>
<dbReference type="InterPro" id="IPR011527">
    <property type="entry name" value="ABC1_TM_dom"/>
</dbReference>
<comment type="subcellular location">
    <subcellularLocation>
        <location evidence="1">Cell membrane</location>
        <topology evidence="1">Multi-pass membrane protein</topology>
    </subcellularLocation>
</comment>
<dbReference type="PANTHER" id="PTHR43394:SF1">
    <property type="entry name" value="ATP-BINDING CASSETTE SUB-FAMILY B MEMBER 10, MITOCHONDRIAL"/>
    <property type="match status" value="1"/>
</dbReference>
<dbReference type="Pfam" id="PF00005">
    <property type="entry name" value="ABC_tran"/>
    <property type="match status" value="1"/>
</dbReference>
<keyword evidence="5 7" id="KW-1133">Transmembrane helix</keyword>
<keyword evidence="11" id="KW-1185">Reference proteome</keyword>
<keyword evidence="6 7" id="KW-0472">Membrane</keyword>
<evidence type="ECO:0000256" key="5">
    <source>
        <dbReference type="ARBA" id="ARBA00022989"/>
    </source>
</evidence>
<dbReference type="PROSITE" id="PS50893">
    <property type="entry name" value="ABC_TRANSPORTER_2"/>
    <property type="match status" value="1"/>
</dbReference>
<organism evidence="10 11">
    <name type="scientific">Anaerocolumna aminovalerica</name>
    <dbReference type="NCBI Taxonomy" id="1527"/>
    <lineage>
        <taxon>Bacteria</taxon>
        <taxon>Bacillati</taxon>
        <taxon>Bacillota</taxon>
        <taxon>Clostridia</taxon>
        <taxon>Lachnospirales</taxon>
        <taxon>Lachnospiraceae</taxon>
        <taxon>Anaerocolumna</taxon>
    </lineage>
</organism>
<evidence type="ECO:0000256" key="2">
    <source>
        <dbReference type="ARBA" id="ARBA00022692"/>
    </source>
</evidence>
<dbReference type="CDD" id="cd03228">
    <property type="entry name" value="ABCC_MRP_Like"/>
    <property type="match status" value="1"/>
</dbReference>
<keyword evidence="4 10" id="KW-0067">ATP-binding</keyword>
<evidence type="ECO:0000313" key="11">
    <source>
        <dbReference type="Proteomes" id="UP000198806"/>
    </source>
</evidence>
<dbReference type="InterPro" id="IPR039421">
    <property type="entry name" value="Type_1_exporter"/>
</dbReference>
<evidence type="ECO:0000256" key="1">
    <source>
        <dbReference type="ARBA" id="ARBA00004651"/>
    </source>
</evidence>
<dbReference type="InterPro" id="IPR027417">
    <property type="entry name" value="P-loop_NTPase"/>
</dbReference>
<evidence type="ECO:0000259" key="8">
    <source>
        <dbReference type="PROSITE" id="PS50893"/>
    </source>
</evidence>
<protein>
    <submittedName>
        <fullName evidence="10">ATP-binding cassette, subfamily B</fullName>
    </submittedName>
</protein>
<feature type="domain" description="ABC transporter" evidence="8">
    <location>
        <begin position="353"/>
        <end position="594"/>
    </location>
</feature>
<dbReference type="SUPFAM" id="SSF90123">
    <property type="entry name" value="ABC transporter transmembrane region"/>
    <property type="match status" value="1"/>
</dbReference>
<dbReference type="Proteomes" id="UP000198806">
    <property type="component" value="Unassembled WGS sequence"/>
</dbReference>